<evidence type="ECO:0000313" key="2">
    <source>
        <dbReference type="Proteomes" id="UP000011115"/>
    </source>
</evidence>
<organism evidence="1 2">
    <name type="scientific">Solanum tuberosum</name>
    <name type="common">Potato</name>
    <dbReference type="NCBI Taxonomy" id="4113"/>
    <lineage>
        <taxon>Eukaryota</taxon>
        <taxon>Viridiplantae</taxon>
        <taxon>Streptophyta</taxon>
        <taxon>Embryophyta</taxon>
        <taxon>Tracheophyta</taxon>
        <taxon>Spermatophyta</taxon>
        <taxon>Magnoliopsida</taxon>
        <taxon>eudicotyledons</taxon>
        <taxon>Gunneridae</taxon>
        <taxon>Pentapetalae</taxon>
        <taxon>asterids</taxon>
        <taxon>lamiids</taxon>
        <taxon>Solanales</taxon>
        <taxon>Solanaceae</taxon>
        <taxon>Solanoideae</taxon>
        <taxon>Solaneae</taxon>
        <taxon>Solanum</taxon>
    </lineage>
</organism>
<dbReference type="EnsemblPlants" id="PGSC0003DMT400041218">
    <property type="protein sequence ID" value="PGSC0003DMT400041218"/>
    <property type="gene ID" value="PGSC0003DMG400015954"/>
</dbReference>
<dbReference type="HOGENOM" id="CLU_1589296_0_0_1"/>
<dbReference type="Proteomes" id="UP000011115">
    <property type="component" value="Unassembled WGS sequence"/>
</dbReference>
<protein>
    <submittedName>
        <fullName evidence="1">Uncharacterized protein</fullName>
    </submittedName>
</protein>
<keyword evidence="2" id="KW-1185">Reference proteome</keyword>
<accession>M1BB31</accession>
<reference evidence="1" key="2">
    <citation type="submission" date="2015-06" db="UniProtKB">
        <authorList>
            <consortium name="EnsemblPlants"/>
        </authorList>
    </citation>
    <scope>IDENTIFICATION</scope>
    <source>
        <strain evidence="1">DM1-3 516 R44</strain>
    </source>
</reference>
<dbReference type="InParanoid" id="M1BB31"/>
<reference evidence="2" key="1">
    <citation type="journal article" date="2011" name="Nature">
        <title>Genome sequence and analysis of the tuber crop potato.</title>
        <authorList>
            <consortium name="The Potato Genome Sequencing Consortium"/>
        </authorList>
    </citation>
    <scope>NUCLEOTIDE SEQUENCE [LARGE SCALE GENOMIC DNA]</scope>
    <source>
        <strain evidence="2">cv. DM1-3 516 R44</strain>
    </source>
</reference>
<dbReference type="AlphaFoldDB" id="M1BB31"/>
<sequence length="168" mass="19658">MQIGDEGSKGRIADLFGEGLVPLSSFLLFMEEYFSTSPRHIITHETVTIYQFKATKEKHFIMLDQAIMESILSCKSKLLTEVYYCSIQATNEMVWPYQVMLSCKHSLMLVQANHWKGIWIEEQSKHTNLQKGTKRVERMQKDKPGDAKYTWRVAEWPFDRLKFQCAEP</sequence>
<evidence type="ECO:0000313" key="1">
    <source>
        <dbReference type="EnsemblPlants" id="PGSC0003DMT400041218"/>
    </source>
</evidence>
<name>M1BB31_SOLTU</name>
<dbReference type="Gramene" id="PGSC0003DMT400041218">
    <property type="protein sequence ID" value="PGSC0003DMT400041218"/>
    <property type="gene ID" value="PGSC0003DMG400015954"/>
</dbReference>
<dbReference type="PaxDb" id="4113-PGSC0003DMT400041218"/>
<proteinExistence type="predicted"/>